<feature type="region of interest" description="Disordered" evidence="1">
    <location>
        <begin position="357"/>
        <end position="478"/>
    </location>
</feature>
<organism evidence="3 4">
    <name type="scientific">Brachybacterium nesterenkovii</name>
    <dbReference type="NCBI Taxonomy" id="47847"/>
    <lineage>
        <taxon>Bacteria</taxon>
        <taxon>Bacillati</taxon>
        <taxon>Actinomycetota</taxon>
        <taxon>Actinomycetes</taxon>
        <taxon>Micrococcales</taxon>
        <taxon>Dermabacteraceae</taxon>
        <taxon>Brachybacterium</taxon>
    </lineage>
</organism>
<evidence type="ECO:0000313" key="3">
    <source>
        <dbReference type="EMBL" id="SLM92742.1"/>
    </source>
</evidence>
<feature type="region of interest" description="Disordered" evidence="1">
    <location>
        <begin position="499"/>
        <end position="536"/>
    </location>
</feature>
<accession>A0A1X6X2D3</accession>
<feature type="compositionally biased region" description="Basic and acidic residues" evidence="1">
    <location>
        <begin position="499"/>
        <end position="523"/>
    </location>
</feature>
<evidence type="ECO:0000259" key="2">
    <source>
        <dbReference type="Pfam" id="PF02720"/>
    </source>
</evidence>
<reference evidence="3 4" key="1">
    <citation type="submission" date="2017-02" db="EMBL/GenBank/DDBJ databases">
        <authorList>
            <person name="Peterson S.W."/>
        </authorList>
    </citation>
    <scope>NUCLEOTIDE SEQUENCE [LARGE SCALE GENOMIC DNA]</scope>
    <source>
        <strain evidence="3 4">CIP104813</strain>
    </source>
</reference>
<feature type="compositionally biased region" description="Low complexity" evidence="1">
    <location>
        <begin position="467"/>
        <end position="478"/>
    </location>
</feature>
<dbReference type="AlphaFoldDB" id="A0A1X6X2D3"/>
<sequence length="536" mass="58684">MGDAETDDPADIVELQVACALRTTRGRAHGLVEDAHRAVELFPRVFALLESGTMPTEWFARLLRQSQGLGPEASGRLDERVASWDMGITAERFRRELSRAVSWFRAEQEEPSLTPEEQRRVETFARPDGTASLIVTGPVPEILSLSRRLDDAARALRTAQRTALAEGLPVPFDDGSVAESGRAMLPKDLRYAILTRSVLETGGVEVPAERYRLNVIVPVLTLLGHSDAPGTIEGIAPIPAVMARGLAAGIDGWERVLTDPTTGAFLPLPTQRYRPTPAMREHLRLRGAQCTVPGCVRAVTWASETDHIEEFDHRFPAEGGRTEIENLHHLCPAHHAMKTAGRIDPVRRPGGIEVVESEASGQAACETDSGNEPPPGPPRQDAPCRADAPPRWDTSAGSGPPDRSAFQDRSEVRQRMEPQQGVERPRGSEAPLCAERPESAEPAHSSSPVPAPHTIVHPGSTTWRLGPDATVTVPDDTDLTTPEMVERFHRLWAVYRQAEQERQTATERQSELRRQAGRAREAGDGAPPWWAGDPTF</sequence>
<dbReference type="Pfam" id="PF02720">
    <property type="entry name" value="DUF222"/>
    <property type="match status" value="1"/>
</dbReference>
<feature type="compositionally biased region" description="Basic and acidic residues" evidence="1">
    <location>
        <begin position="405"/>
        <end position="416"/>
    </location>
</feature>
<evidence type="ECO:0000256" key="1">
    <source>
        <dbReference type="SAM" id="MobiDB-lite"/>
    </source>
</evidence>
<keyword evidence="4" id="KW-1185">Reference proteome</keyword>
<dbReference type="EMBL" id="FWFG01000072">
    <property type="protein sequence ID" value="SLM92742.1"/>
    <property type="molecule type" value="Genomic_DNA"/>
</dbReference>
<dbReference type="Proteomes" id="UP000195981">
    <property type="component" value="Unassembled WGS sequence"/>
</dbReference>
<dbReference type="InterPro" id="IPR003615">
    <property type="entry name" value="HNH_nuc"/>
</dbReference>
<feature type="domain" description="DUF222" evidence="2">
    <location>
        <begin position="6"/>
        <end position="286"/>
    </location>
</feature>
<name>A0A1X6X2D3_9MICO</name>
<proteinExistence type="predicted"/>
<dbReference type="InterPro" id="IPR003870">
    <property type="entry name" value="DUF222"/>
</dbReference>
<gene>
    <name evidence="3" type="ORF">FM110_08775</name>
</gene>
<evidence type="ECO:0000313" key="4">
    <source>
        <dbReference type="Proteomes" id="UP000195981"/>
    </source>
</evidence>
<dbReference type="CDD" id="cd00085">
    <property type="entry name" value="HNHc"/>
    <property type="match status" value="1"/>
</dbReference>
<protein>
    <recommendedName>
        <fullName evidence="2">DUF222 domain-containing protein</fullName>
    </recommendedName>
</protein>